<sequence length="122" mass="13294">MESFTMYRFIARSSAPIQYFEADAKRLLKIIGKDATAPGIITQQQLAGAITAIEAAIAQEEQAREEARQAAAEGGAPAAHAETAHDSTQDDEPVALRHRALPLLQLLRAAQQAQEDVIWESR</sequence>
<feature type="region of interest" description="Disordered" evidence="1">
    <location>
        <begin position="61"/>
        <end position="93"/>
    </location>
</feature>
<protein>
    <recommendedName>
        <fullName evidence="4">DUF1840 domain-containing protein</fullName>
    </recommendedName>
</protein>
<dbReference type="EMBL" id="LBNQ01000009">
    <property type="protein sequence ID" value="KKW69115.1"/>
    <property type="molecule type" value="Genomic_DNA"/>
</dbReference>
<evidence type="ECO:0000256" key="1">
    <source>
        <dbReference type="SAM" id="MobiDB-lite"/>
    </source>
</evidence>
<feature type="compositionally biased region" description="Low complexity" evidence="1">
    <location>
        <begin position="69"/>
        <end position="81"/>
    </location>
</feature>
<comment type="caution">
    <text evidence="2">The sequence shown here is derived from an EMBL/GenBank/DDBJ whole genome shotgun (WGS) entry which is preliminary data.</text>
</comment>
<name>A0A0U1Q398_9BURK</name>
<accession>A0A0U1Q398</accession>
<evidence type="ECO:0000313" key="2">
    <source>
        <dbReference type="EMBL" id="KKW69115.1"/>
    </source>
</evidence>
<reference evidence="2 3" key="1">
    <citation type="submission" date="2015-05" db="EMBL/GenBank/DDBJ databases">
        <title>Draft genome sequence of Lampropedia sp. CT6, isolated from the microbial mat of a hot water spring, located at Manikaran, India.</title>
        <authorList>
            <person name="Tripathi C."/>
            <person name="Rani P."/>
            <person name="Mahato N.K."/>
            <person name="Lal R."/>
        </authorList>
    </citation>
    <scope>NUCLEOTIDE SEQUENCE [LARGE SCALE GENOMIC DNA]</scope>
    <source>
        <strain evidence="2 3">CT6</strain>
    </source>
</reference>
<dbReference type="Pfam" id="PF08895">
    <property type="entry name" value="DUF1840"/>
    <property type="match status" value="1"/>
</dbReference>
<evidence type="ECO:0000313" key="3">
    <source>
        <dbReference type="Proteomes" id="UP000050580"/>
    </source>
</evidence>
<dbReference type="AlphaFoldDB" id="A0A0U1Q398"/>
<evidence type="ECO:0008006" key="4">
    <source>
        <dbReference type="Google" id="ProtNLM"/>
    </source>
</evidence>
<keyword evidence="3" id="KW-1185">Reference proteome</keyword>
<gene>
    <name evidence="2" type="ORF">AAV94_01640</name>
</gene>
<organism evidence="2 3">
    <name type="scientific">Lampropedia cohaerens</name>
    <dbReference type="NCBI Taxonomy" id="1610491"/>
    <lineage>
        <taxon>Bacteria</taxon>
        <taxon>Pseudomonadati</taxon>
        <taxon>Pseudomonadota</taxon>
        <taxon>Betaproteobacteria</taxon>
        <taxon>Burkholderiales</taxon>
        <taxon>Comamonadaceae</taxon>
        <taxon>Lampropedia</taxon>
    </lineage>
</organism>
<dbReference type="OrthoDB" id="8912221at2"/>
<dbReference type="InterPro" id="IPR014991">
    <property type="entry name" value="DUF1840"/>
</dbReference>
<proteinExistence type="predicted"/>
<dbReference type="Proteomes" id="UP000050580">
    <property type="component" value="Unassembled WGS sequence"/>
</dbReference>
<dbReference type="STRING" id="1610491.AAV94_01640"/>